<comment type="caution">
    <text evidence="2">The sequence shown here is derived from an EMBL/GenBank/DDBJ whole genome shotgun (WGS) entry which is preliminary data.</text>
</comment>
<evidence type="ECO:0000313" key="2">
    <source>
        <dbReference type="EMBL" id="CAE8672621.1"/>
    </source>
</evidence>
<proteinExistence type="predicted"/>
<feature type="region of interest" description="Disordered" evidence="1">
    <location>
        <begin position="1"/>
        <end position="370"/>
    </location>
</feature>
<dbReference type="AlphaFoldDB" id="A0A813JAD1"/>
<accession>A0A813JAD1</accession>
<organism evidence="2 3">
    <name type="scientific">Polarella glacialis</name>
    <name type="common">Dinoflagellate</name>
    <dbReference type="NCBI Taxonomy" id="89957"/>
    <lineage>
        <taxon>Eukaryota</taxon>
        <taxon>Sar</taxon>
        <taxon>Alveolata</taxon>
        <taxon>Dinophyceae</taxon>
        <taxon>Suessiales</taxon>
        <taxon>Suessiaceae</taxon>
        <taxon>Polarella</taxon>
    </lineage>
</organism>
<feature type="compositionally biased region" description="Basic and acidic residues" evidence="1">
    <location>
        <begin position="35"/>
        <end position="52"/>
    </location>
</feature>
<dbReference type="EMBL" id="CAJNNW010024467">
    <property type="protein sequence ID" value="CAE8672621.1"/>
    <property type="molecule type" value="Genomic_DNA"/>
</dbReference>
<feature type="compositionally biased region" description="Low complexity" evidence="1">
    <location>
        <begin position="309"/>
        <end position="331"/>
    </location>
</feature>
<reference evidence="2" key="1">
    <citation type="submission" date="2021-02" db="EMBL/GenBank/DDBJ databases">
        <authorList>
            <person name="Dougan E. K."/>
            <person name="Rhodes N."/>
            <person name="Thang M."/>
            <person name="Chan C."/>
        </authorList>
    </citation>
    <scope>NUCLEOTIDE SEQUENCE</scope>
</reference>
<feature type="compositionally biased region" description="Polar residues" evidence="1">
    <location>
        <begin position="358"/>
        <end position="367"/>
    </location>
</feature>
<feature type="compositionally biased region" description="Low complexity" evidence="1">
    <location>
        <begin position="102"/>
        <end position="118"/>
    </location>
</feature>
<name>A0A813JAD1_POLGL</name>
<protein>
    <submittedName>
        <fullName evidence="2">Uncharacterized protein</fullName>
    </submittedName>
</protein>
<sequence>ESSSQHGAPGANSSGSRESWSGREGWSGGQTWWKAGDDKAWSDGGDNWRESQEEGSSFWGKEDHDSRSQSSWKDSHDVRNQGYEEESKGGKRTKASKKEKAALLAAAAEAAASFSSKSGKGGKKGGEKGKGKEKEKVKAKKEKDSDVKGGKGKEGKGKGDDSSKGKGKGKGRTSSERAEKAAAAWTSEGHDPWAAADPWGGTAREVEVKSTSSARRVQVHEGEDPLAMADPWAGGTPSRSSRQPASEASSTPTRRGTSDVRRVEVNGASSARHVEVQQGEDPLAMADPWAGDAPSRSSWHGASEAVDEPSSSSWPSWQEASEAVEEPSSSSWQWASEAVDVPSSSSWQGASEAPEPSRPTTATSSLNPAAPEWCPAVVQPIDQEVENLVSYLQQHPEPSKAMRVLRLEKSQVPAARAEAAIARFAAQEAVEMFGAFQ</sequence>
<feature type="compositionally biased region" description="Low complexity" evidence="1">
    <location>
        <begin position="13"/>
        <end position="24"/>
    </location>
</feature>
<dbReference type="Proteomes" id="UP000626109">
    <property type="component" value="Unassembled WGS sequence"/>
</dbReference>
<feature type="compositionally biased region" description="Basic and acidic residues" evidence="1">
    <location>
        <begin position="60"/>
        <end position="79"/>
    </location>
</feature>
<feature type="compositionally biased region" description="Polar residues" evidence="1">
    <location>
        <begin position="237"/>
        <end position="255"/>
    </location>
</feature>
<evidence type="ECO:0000313" key="3">
    <source>
        <dbReference type="Proteomes" id="UP000626109"/>
    </source>
</evidence>
<evidence type="ECO:0000256" key="1">
    <source>
        <dbReference type="SAM" id="MobiDB-lite"/>
    </source>
</evidence>
<gene>
    <name evidence="2" type="ORF">PGLA2088_LOCUS18153</name>
</gene>
<feature type="compositionally biased region" description="Basic and acidic residues" evidence="1">
    <location>
        <begin position="124"/>
        <end position="164"/>
    </location>
</feature>
<feature type="non-terminal residue" evidence="2">
    <location>
        <position position="437"/>
    </location>
</feature>